<dbReference type="EMBL" id="RXII01000056">
    <property type="protein sequence ID" value="RZN62071.1"/>
    <property type="molecule type" value="Genomic_DNA"/>
</dbReference>
<protein>
    <submittedName>
        <fullName evidence="1">Uncharacterized protein</fullName>
    </submittedName>
</protein>
<sequence length="226" mass="26158">MVLACKLFRLEEPMRTDTLVEKLKGWKENIEKEVGEKVFTLRQEVSGLEKWKDGIWGSISYDLLVPIMRRNELHYEISTKTTGFFIKRDVLAVLDKKRRANRIADLMSRILFLSPGKILKASLPDEFLRKLHEEDPEATSVVFFDQVDLPNVNKLSLYGSALSSSSAYQEGLKHGKIYYVVFRERKHGFVLGITRDCVITAFSKISDRDLVDYIFNEIFPFIIRSS</sequence>
<evidence type="ECO:0000313" key="1">
    <source>
        <dbReference type="EMBL" id="RZN62071.1"/>
    </source>
</evidence>
<gene>
    <name evidence="1" type="ORF">EF810_03720</name>
</gene>
<dbReference type="Proteomes" id="UP000316217">
    <property type="component" value="Unassembled WGS sequence"/>
</dbReference>
<proteinExistence type="predicted"/>
<evidence type="ECO:0000313" key="2">
    <source>
        <dbReference type="Proteomes" id="UP000316217"/>
    </source>
</evidence>
<reference evidence="1 2" key="1">
    <citation type="journal article" date="2019" name="Nat. Microbiol.">
        <title>Wide diversity of methane and short-chain alkane metabolisms in uncultured archaea.</title>
        <authorList>
            <person name="Borrel G."/>
            <person name="Adam P.S."/>
            <person name="McKay L.J."/>
            <person name="Chen L.X."/>
            <person name="Sierra-Garcia I.N."/>
            <person name="Sieber C.M."/>
            <person name="Letourneur Q."/>
            <person name="Ghozlane A."/>
            <person name="Andersen G.L."/>
            <person name="Li W.J."/>
            <person name="Hallam S.J."/>
            <person name="Muyzer G."/>
            <person name="de Oliveira V.M."/>
            <person name="Inskeep W.P."/>
            <person name="Banfield J.F."/>
            <person name="Gribaldo S."/>
        </authorList>
    </citation>
    <scope>NUCLEOTIDE SEQUENCE [LARGE SCALE GENOMIC DNA]</scope>
    <source>
        <strain evidence="1">NM4</strain>
    </source>
</reference>
<name>A0A520KLE1_9CREN</name>
<accession>A0A520KLE1</accession>
<comment type="caution">
    <text evidence="1">The sequence shown here is derived from an EMBL/GenBank/DDBJ whole genome shotgun (WGS) entry which is preliminary data.</text>
</comment>
<organism evidence="1 2">
    <name type="scientific">Candidatus Methanodesulfokora washburnensis</name>
    <dbReference type="NCBI Taxonomy" id="2478471"/>
    <lineage>
        <taxon>Archaea</taxon>
        <taxon>Thermoproteota</taxon>
        <taxon>Candidatus Korarchaeia</taxon>
        <taxon>Candidatus Korarchaeia incertae sedis</taxon>
        <taxon>Candidatus Methanodesulfokora</taxon>
    </lineage>
</organism>
<dbReference type="AlphaFoldDB" id="A0A520KLE1"/>